<feature type="binding site" evidence="10">
    <location>
        <position position="371"/>
    </location>
    <ligand>
        <name>(2R)-2-phosphoglycerate</name>
        <dbReference type="ChEBI" id="CHEBI:58289"/>
    </ligand>
</feature>
<feature type="active site" description="Proton acceptor" evidence="10">
    <location>
        <position position="341"/>
    </location>
</feature>
<name>A0ABV5FCH2_9FLAO</name>
<keyword evidence="14" id="KW-1185">Reference proteome</keyword>
<feature type="binding site" evidence="10">
    <location>
        <position position="289"/>
    </location>
    <ligand>
        <name>Mg(2+)</name>
        <dbReference type="ChEBI" id="CHEBI:18420"/>
    </ligand>
</feature>
<dbReference type="SFLD" id="SFLDF00002">
    <property type="entry name" value="enolase"/>
    <property type="match status" value="1"/>
</dbReference>
<feature type="domain" description="Enolase C-terminal TIM barrel" evidence="11">
    <location>
        <begin position="138"/>
        <end position="429"/>
    </location>
</feature>
<sequence>MSIIINVHARQILDSRGNPTVEVDVITENNVLGRAAVPSGASTGEHEAVELRDGGKAYMGKGVLKAVENVNNIIAEELLGVSIFEQGLIDKIMIDLDGTPNKSKLGANAILGVSLAVAKAAANELGLPLYRYVGGVSANTLPVPMMNIINGGSHSDAPIAFQEFMIMPVKAKNFSHAMQMGTEIFHNLKKVLHDRGLSTAVGDEGGFAPNLAGGTEDALDSIKVAVENAGYTFGDEIMVALDCAAAEFYVDGKYDYKKFEGDSGVIRTSEEQAEYLAELAAKYPIISIEDGMDENDWDGWKVLTEKIGDKVQLVGDDLFVTNVERLSRGIDTNIANSILIKVNQIGTLTETIAAVNMAKNAGYTSVMSHRSGETEDNTIADLAVALNCGQIKTGSASRSDRMAKYNQLLRIEEELGDTAYYPQEKAFKIK</sequence>
<feature type="binding site" evidence="10">
    <location>
        <position position="316"/>
    </location>
    <ligand>
        <name>Mg(2+)</name>
        <dbReference type="ChEBI" id="CHEBI:18420"/>
    </ligand>
</feature>
<feature type="binding site" evidence="10">
    <location>
        <position position="162"/>
    </location>
    <ligand>
        <name>(2R)-2-phosphoglycerate</name>
        <dbReference type="ChEBI" id="CHEBI:58289"/>
    </ligand>
</feature>
<gene>
    <name evidence="10 13" type="primary">eno</name>
    <name evidence="13" type="ORF">ACFFU9_10080</name>
</gene>
<dbReference type="InterPro" id="IPR029017">
    <property type="entry name" value="Enolase-like_N"/>
</dbReference>
<dbReference type="PROSITE" id="PS00164">
    <property type="entry name" value="ENOLASE"/>
    <property type="match status" value="1"/>
</dbReference>
<keyword evidence="10" id="KW-0479">Metal-binding</keyword>
<dbReference type="Gene3D" id="3.20.20.120">
    <property type="entry name" value="Enolase-like C-terminal domain"/>
    <property type="match status" value="1"/>
</dbReference>
<dbReference type="GO" id="GO:0004634">
    <property type="term" value="F:phosphopyruvate hydratase activity"/>
    <property type="evidence" value="ECO:0007669"/>
    <property type="project" value="UniProtKB-EC"/>
</dbReference>
<dbReference type="EC" id="4.2.1.11" evidence="3 10"/>
<dbReference type="InterPro" id="IPR020810">
    <property type="entry name" value="Enolase_C"/>
</dbReference>
<dbReference type="PRINTS" id="PR00148">
    <property type="entry name" value="ENOLASE"/>
</dbReference>
<comment type="caution">
    <text evidence="13">The sequence shown here is derived from an EMBL/GenBank/DDBJ whole genome shotgun (WGS) entry which is preliminary data.</text>
</comment>
<dbReference type="InterPro" id="IPR020809">
    <property type="entry name" value="Enolase_CS"/>
</dbReference>
<accession>A0ABV5FCH2</accession>
<evidence type="ECO:0000259" key="11">
    <source>
        <dbReference type="SMART" id="SM01192"/>
    </source>
</evidence>
<keyword evidence="7 10" id="KW-0324">Glycolysis</keyword>
<protein>
    <recommendedName>
        <fullName evidence="4 10">Enolase</fullName>
        <ecNumber evidence="3 10">4.2.1.11</ecNumber>
    </recommendedName>
    <alternativeName>
        <fullName evidence="10">2-phospho-D-glycerate hydro-lyase</fullName>
    </alternativeName>
    <alternativeName>
        <fullName evidence="10">2-phosphoglycerate dehydratase</fullName>
    </alternativeName>
</protein>
<feature type="binding site" evidence="10">
    <location>
        <position position="392"/>
    </location>
    <ligand>
        <name>(2R)-2-phosphoglycerate</name>
        <dbReference type="ChEBI" id="CHEBI:58289"/>
    </ligand>
</feature>
<feature type="binding site" evidence="10">
    <location>
        <position position="370"/>
    </location>
    <ligand>
        <name>(2R)-2-phosphoglycerate</name>
        <dbReference type="ChEBI" id="CHEBI:58289"/>
    </ligand>
</feature>
<comment type="cofactor">
    <cofactor evidence="10">
        <name>Mg(2+)</name>
        <dbReference type="ChEBI" id="CHEBI:18420"/>
    </cofactor>
    <text evidence="10">Binds a second Mg(2+) ion via substrate during catalysis.</text>
</comment>
<keyword evidence="8 10" id="KW-0456">Lyase</keyword>
<evidence type="ECO:0000256" key="7">
    <source>
        <dbReference type="ARBA" id="ARBA00023152"/>
    </source>
</evidence>
<dbReference type="EMBL" id="JBHMFC010000042">
    <property type="protein sequence ID" value="MFB9057089.1"/>
    <property type="molecule type" value="Genomic_DNA"/>
</dbReference>
<dbReference type="Pfam" id="PF00113">
    <property type="entry name" value="Enolase_C"/>
    <property type="match status" value="1"/>
</dbReference>
<evidence type="ECO:0000256" key="10">
    <source>
        <dbReference type="HAMAP-Rule" id="MF_00318"/>
    </source>
</evidence>
<organism evidence="13 14">
    <name type="scientific">Mariniflexile ostreae</name>
    <dbReference type="NCBI Taxonomy" id="1520892"/>
    <lineage>
        <taxon>Bacteria</taxon>
        <taxon>Pseudomonadati</taxon>
        <taxon>Bacteroidota</taxon>
        <taxon>Flavobacteriia</taxon>
        <taxon>Flavobacteriales</taxon>
        <taxon>Flavobacteriaceae</taxon>
        <taxon>Mariniflexile</taxon>
    </lineage>
</organism>
<dbReference type="Pfam" id="PF03952">
    <property type="entry name" value="Enolase_N"/>
    <property type="match status" value="1"/>
</dbReference>
<evidence type="ECO:0000256" key="4">
    <source>
        <dbReference type="ARBA" id="ARBA00017068"/>
    </source>
</evidence>
<dbReference type="Gene3D" id="3.30.390.10">
    <property type="entry name" value="Enolase-like, N-terminal domain"/>
    <property type="match status" value="1"/>
</dbReference>
<dbReference type="InterPro" id="IPR036849">
    <property type="entry name" value="Enolase-like_C_sf"/>
</dbReference>
<evidence type="ECO:0000256" key="8">
    <source>
        <dbReference type="ARBA" id="ARBA00023239"/>
    </source>
</evidence>
<dbReference type="PANTHER" id="PTHR11902:SF1">
    <property type="entry name" value="ENOLASE"/>
    <property type="match status" value="1"/>
</dbReference>
<evidence type="ECO:0000256" key="1">
    <source>
        <dbReference type="ARBA" id="ARBA00005031"/>
    </source>
</evidence>
<evidence type="ECO:0000256" key="6">
    <source>
        <dbReference type="ARBA" id="ARBA00022842"/>
    </source>
</evidence>
<dbReference type="RefSeq" id="WP_379861308.1">
    <property type="nucleotide sequence ID" value="NZ_JBHMFC010000042.1"/>
</dbReference>
<feature type="domain" description="Enolase N-terminal" evidence="12">
    <location>
        <begin position="4"/>
        <end position="133"/>
    </location>
</feature>
<evidence type="ECO:0000256" key="3">
    <source>
        <dbReference type="ARBA" id="ARBA00012058"/>
    </source>
</evidence>
<comment type="similarity">
    <text evidence="2 10">Belongs to the enolase family.</text>
</comment>
<dbReference type="SUPFAM" id="SSF54826">
    <property type="entry name" value="Enolase N-terminal domain-like"/>
    <property type="match status" value="1"/>
</dbReference>
<dbReference type="SMART" id="SM01193">
    <property type="entry name" value="Enolase_N"/>
    <property type="match status" value="1"/>
</dbReference>
<evidence type="ECO:0000256" key="5">
    <source>
        <dbReference type="ARBA" id="ARBA00022525"/>
    </source>
</evidence>
<dbReference type="Proteomes" id="UP001589585">
    <property type="component" value="Unassembled WGS sequence"/>
</dbReference>
<dbReference type="InterPro" id="IPR020811">
    <property type="entry name" value="Enolase_N"/>
</dbReference>
<dbReference type="PANTHER" id="PTHR11902">
    <property type="entry name" value="ENOLASE"/>
    <property type="match status" value="1"/>
</dbReference>
<dbReference type="SUPFAM" id="SSF51604">
    <property type="entry name" value="Enolase C-terminal domain-like"/>
    <property type="match status" value="1"/>
</dbReference>
<dbReference type="SFLD" id="SFLDS00001">
    <property type="entry name" value="Enolase"/>
    <property type="match status" value="1"/>
</dbReference>
<evidence type="ECO:0000313" key="13">
    <source>
        <dbReference type="EMBL" id="MFB9057089.1"/>
    </source>
</evidence>
<keyword evidence="6 10" id="KW-0460">Magnesium</keyword>
<reference evidence="13 14" key="1">
    <citation type="submission" date="2024-09" db="EMBL/GenBank/DDBJ databases">
        <authorList>
            <person name="Sun Q."/>
            <person name="Mori K."/>
        </authorList>
    </citation>
    <scope>NUCLEOTIDE SEQUENCE [LARGE SCALE GENOMIC DNA]</scope>
    <source>
        <strain evidence="13 14">CECT 8622</strain>
    </source>
</reference>
<dbReference type="HAMAP" id="MF_00318">
    <property type="entry name" value="Enolase"/>
    <property type="match status" value="1"/>
</dbReference>
<evidence type="ECO:0000313" key="14">
    <source>
        <dbReference type="Proteomes" id="UP001589585"/>
    </source>
</evidence>
<proteinExistence type="inferred from homology"/>
<comment type="pathway">
    <text evidence="1 10">Carbohydrate degradation; glycolysis; pyruvate from D-glyceraldehyde 3-phosphate: step 4/5.</text>
</comment>
<comment type="catalytic activity">
    <reaction evidence="10">
        <text>(2R)-2-phosphoglycerate = phosphoenolpyruvate + H2O</text>
        <dbReference type="Rhea" id="RHEA:10164"/>
        <dbReference type="ChEBI" id="CHEBI:15377"/>
        <dbReference type="ChEBI" id="CHEBI:58289"/>
        <dbReference type="ChEBI" id="CHEBI:58702"/>
        <dbReference type="EC" id="4.2.1.11"/>
    </reaction>
</comment>
<feature type="binding site" evidence="10">
    <location>
        <position position="242"/>
    </location>
    <ligand>
        <name>Mg(2+)</name>
        <dbReference type="ChEBI" id="CHEBI:18420"/>
    </ligand>
</feature>
<dbReference type="SMART" id="SM01192">
    <property type="entry name" value="Enolase_C"/>
    <property type="match status" value="1"/>
</dbReference>
<evidence type="ECO:0000256" key="2">
    <source>
        <dbReference type="ARBA" id="ARBA00009604"/>
    </source>
</evidence>
<feature type="binding site" evidence="10">
    <location>
        <position position="341"/>
    </location>
    <ligand>
        <name>(2R)-2-phosphoglycerate</name>
        <dbReference type="ChEBI" id="CHEBI:58289"/>
    </ligand>
</feature>
<comment type="function">
    <text evidence="9 10">Catalyzes the reversible conversion of 2-phosphoglycerate (2-PG) into phosphoenolpyruvate (PEP). It is essential for the degradation of carbohydrates via glycolysis.</text>
</comment>
<dbReference type="SFLD" id="SFLDG00178">
    <property type="entry name" value="enolase"/>
    <property type="match status" value="1"/>
</dbReference>
<dbReference type="PIRSF" id="PIRSF001400">
    <property type="entry name" value="Enolase"/>
    <property type="match status" value="1"/>
</dbReference>
<dbReference type="InterPro" id="IPR000941">
    <property type="entry name" value="Enolase"/>
</dbReference>
<dbReference type="CDD" id="cd03313">
    <property type="entry name" value="enolase"/>
    <property type="match status" value="1"/>
</dbReference>
<comment type="subcellular location">
    <subcellularLocation>
        <location evidence="10">Cytoplasm</location>
    </subcellularLocation>
    <subcellularLocation>
        <location evidence="10">Secreted</location>
    </subcellularLocation>
    <subcellularLocation>
        <location evidence="10">Cell surface</location>
    </subcellularLocation>
    <text evidence="10">Fractions of enolase are present in both the cytoplasm and on the cell surface.</text>
</comment>
<dbReference type="NCBIfam" id="TIGR01060">
    <property type="entry name" value="eno"/>
    <property type="match status" value="1"/>
</dbReference>
<evidence type="ECO:0000259" key="12">
    <source>
        <dbReference type="SMART" id="SM01193"/>
    </source>
</evidence>
<feature type="active site" description="Proton donor" evidence="10">
    <location>
        <position position="204"/>
    </location>
</feature>
<keyword evidence="10" id="KW-0963">Cytoplasm</keyword>
<evidence type="ECO:0000256" key="9">
    <source>
        <dbReference type="ARBA" id="ARBA00045763"/>
    </source>
</evidence>
<keyword evidence="5 10" id="KW-0964">Secreted</keyword>